<dbReference type="InterPro" id="IPR046348">
    <property type="entry name" value="SIS_dom_sf"/>
</dbReference>
<accession>W4UYS8</accession>
<dbReference type="CDD" id="cd05009">
    <property type="entry name" value="SIS_GlmS_GlmD_2"/>
    <property type="match status" value="1"/>
</dbReference>
<dbReference type="EMBL" id="BAIV01000034">
    <property type="protein sequence ID" value="GAE85972.1"/>
    <property type="molecule type" value="Genomic_DNA"/>
</dbReference>
<proteinExistence type="predicted"/>
<feature type="domain" description="SIS" evidence="4">
    <location>
        <begin position="8"/>
        <end position="149"/>
    </location>
</feature>
<evidence type="ECO:0000259" key="4">
    <source>
        <dbReference type="PROSITE" id="PS51464"/>
    </source>
</evidence>
<comment type="caution">
    <text evidence="5">The sequence shown here is derived from an EMBL/GenBank/DDBJ whole genome shotgun (WGS) entry which is preliminary data.</text>
</comment>
<dbReference type="InterPro" id="IPR001347">
    <property type="entry name" value="SIS_dom"/>
</dbReference>
<dbReference type="FunFam" id="3.40.50.10490:FF:000002">
    <property type="entry name" value="Glutamine--fructose-6-phosphate aminotransferase [isomerizing]"/>
    <property type="match status" value="1"/>
</dbReference>
<dbReference type="PANTHER" id="PTHR10937:SF0">
    <property type="entry name" value="GLUTAMINE--FRUCTOSE-6-PHOSPHATE TRANSAMINASE (ISOMERIZING)"/>
    <property type="match status" value="1"/>
</dbReference>
<dbReference type="InterPro" id="IPR035490">
    <property type="entry name" value="GlmS/FrlB_SIS"/>
</dbReference>
<dbReference type="GO" id="GO:0006002">
    <property type="term" value="P:fructose 6-phosphate metabolic process"/>
    <property type="evidence" value="ECO:0007669"/>
    <property type="project" value="TreeGrafter"/>
</dbReference>
<evidence type="ECO:0000313" key="6">
    <source>
        <dbReference type="Proteomes" id="UP000019131"/>
    </source>
</evidence>
<dbReference type="STRING" id="1445607.JCM10512_4444"/>
<dbReference type="Proteomes" id="UP000019131">
    <property type="component" value="Unassembled WGS sequence"/>
</dbReference>
<dbReference type="GO" id="GO:0005829">
    <property type="term" value="C:cytosol"/>
    <property type="evidence" value="ECO:0007669"/>
    <property type="project" value="TreeGrafter"/>
</dbReference>
<dbReference type="PROSITE" id="PS51464">
    <property type="entry name" value="SIS"/>
    <property type="match status" value="1"/>
</dbReference>
<dbReference type="Gene3D" id="3.40.50.10490">
    <property type="entry name" value="Glucose-6-phosphate isomerase like protein, domain 1"/>
    <property type="match status" value="1"/>
</dbReference>
<dbReference type="SUPFAM" id="SSF53697">
    <property type="entry name" value="SIS domain"/>
    <property type="match status" value="1"/>
</dbReference>
<protein>
    <recommendedName>
        <fullName evidence="3">Glutamine--fructose-6-phosphate aminotransferase [isomerizing]</fullName>
        <ecNumber evidence="2">2.6.1.16</ecNumber>
    </recommendedName>
</protein>
<dbReference type="Pfam" id="PF01380">
    <property type="entry name" value="SIS"/>
    <property type="match status" value="1"/>
</dbReference>
<dbReference type="GO" id="GO:0006487">
    <property type="term" value="P:protein N-linked glycosylation"/>
    <property type="evidence" value="ECO:0007669"/>
    <property type="project" value="TreeGrafter"/>
</dbReference>
<reference evidence="5 6" key="1">
    <citation type="journal article" date="2014" name="Genome Announc.">
        <title>Draft Genome Sequence of Bacteroides reticulotermitis Strain JCM 10512T, Isolated from the Gut of a Termite.</title>
        <authorList>
            <person name="Yuki M."/>
            <person name="Oshima K."/>
            <person name="Suda W."/>
            <person name="Sakamoto M."/>
            <person name="Iida T."/>
            <person name="Hattori M."/>
            <person name="Ohkuma M."/>
        </authorList>
    </citation>
    <scope>NUCLEOTIDE SEQUENCE [LARGE SCALE GENOMIC DNA]</scope>
    <source>
        <strain evidence="5 6">JCM 10512</strain>
    </source>
</reference>
<dbReference type="GO" id="GO:0046349">
    <property type="term" value="P:amino sugar biosynthetic process"/>
    <property type="evidence" value="ECO:0007669"/>
    <property type="project" value="UniProtKB-ARBA"/>
</dbReference>
<dbReference type="GO" id="GO:0006047">
    <property type="term" value="P:UDP-N-acetylglucosamine metabolic process"/>
    <property type="evidence" value="ECO:0007669"/>
    <property type="project" value="TreeGrafter"/>
</dbReference>
<evidence type="ECO:0000256" key="2">
    <source>
        <dbReference type="ARBA" id="ARBA00012916"/>
    </source>
</evidence>
<dbReference type="PANTHER" id="PTHR10937">
    <property type="entry name" value="GLUCOSAMINE--FRUCTOSE-6-PHOSPHATE AMINOTRANSFERASE, ISOMERIZING"/>
    <property type="match status" value="1"/>
</dbReference>
<keyword evidence="6" id="KW-1185">Reference proteome</keyword>
<name>W4UYS8_9BACE</name>
<keyword evidence="5" id="KW-0032">Aminotransferase</keyword>
<dbReference type="GO" id="GO:0097367">
    <property type="term" value="F:carbohydrate derivative binding"/>
    <property type="evidence" value="ECO:0007669"/>
    <property type="project" value="InterPro"/>
</dbReference>
<dbReference type="GO" id="GO:0004360">
    <property type="term" value="F:glutamine-fructose-6-phosphate transaminase (isomerizing) activity"/>
    <property type="evidence" value="ECO:0007669"/>
    <property type="project" value="UniProtKB-EC"/>
</dbReference>
<evidence type="ECO:0000313" key="5">
    <source>
        <dbReference type="EMBL" id="GAE85972.1"/>
    </source>
</evidence>
<comment type="catalytic activity">
    <reaction evidence="1">
        <text>D-fructose 6-phosphate + L-glutamine = D-glucosamine 6-phosphate + L-glutamate</text>
        <dbReference type="Rhea" id="RHEA:13237"/>
        <dbReference type="ChEBI" id="CHEBI:29985"/>
        <dbReference type="ChEBI" id="CHEBI:58359"/>
        <dbReference type="ChEBI" id="CHEBI:58725"/>
        <dbReference type="ChEBI" id="CHEBI:61527"/>
        <dbReference type="EC" id="2.6.1.16"/>
    </reaction>
</comment>
<organism evidence="5 6">
    <name type="scientific">Bacteroides reticulotermitis JCM 10512</name>
    <dbReference type="NCBI Taxonomy" id="1445607"/>
    <lineage>
        <taxon>Bacteria</taxon>
        <taxon>Pseudomonadati</taxon>
        <taxon>Bacteroidota</taxon>
        <taxon>Bacteroidia</taxon>
        <taxon>Bacteroidales</taxon>
        <taxon>Bacteroidaceae</taxon>
        <taxon>Bacteroides</taxon>
    </lineage>
</organism>
<dbReference type="AlphaFoldDB" id="W4UYS8"/>
<dbReference type="EC" id="2.6.1.16" evidence="2"/>
<keyword evidence="5" id="KW-0808">Transferase</keyword>
<sequence>MNDRIAELSKIFTYAHNFIYLGRGYSYPVALEGALKLKEISYIHAEGYPAAEMKHGPIALIDAEMPVVVIATQNGLYEKVLSNIQEIKARKGKVIALLTKGDTIISKIADYSIELPETLECLDPLITTVPLQLLAYHIAVCKGMDVDQPRNLAKSVTVE</sequence>
<gene>
    <name evidence="5" type="ORF">JCM10512_4444</name>
</gene>
<evidence type="ECO:0000256" key="1">
    <source>
        <dbReference type="ARBA" id="ARBA00001031"/>
    </source>
</evidence>
<evidence type="ECO:0000256" key="3">
    <source>
        <dbReference type="ARBA" id="ARBA00016090"/>
    </source>
</evidence>